<dbReference type="GO" id="GO:0004364">
    <property type="term" value="F:glutathione transferase activity"/>
    <property type="evidence" value="ECO:0007669"/>
    <property type="project" value="TreeGrafter"/>
</dbReference>
<feature type="domain" description="GST N-terminal" evidence="1">
    <location>
        <begin position="1"/>
        <end position="78"/>
    </location>
</feature>
<dbReference type="RefSeq" id="WP_067763299.1">
    <property type="nucleotide sequence ID" value="NZ_CP183909.1"/>
</dbReference>
<gene>
    <name evidence="2" type="ORF">A9J31_14625</name>
</gene>
<dbReference type="OrthoDB" id="9782992at2"/>
<dbReference type="PANTHER" id="PTHR42673:SF4">
    <property type="entry name" value="MALEYLACETOACETATE ISOMERASE"/>
    <property type="match status" value="1"/>
</dbReference>
<evidence type="ECO:0000313" key="3">
    <source>
        <dbReference type="Proteomes" id="UP000185753"/>
    </source>
</evidence>
<dbReference type="PANTHER" id="PTHR42673">
    <property type="entry name" value="MALEYLACETOACETATE ISOMERASE"/>
    <property type="match status" value="1"/>
</dbReference>
<dbReference type="Gene3D" id="3.40.30.10">
    <property type="entry name" value="Glutaredoxin"/>
    <property type="match status" value="1"/>
</dbReference>
<dbReference type="STRING" id="1443941.A9J31_14625"/>
<dbReference type="CDD" id="cd00570">
    <property type="entry name" value="GST_N_family"/>
    <property type="match status" value="1"/>
</dbReference>
<dbReference type="GO" id="GO:0006749">
    <property type="term" value="P:glutathione metabolic process"/>
    <property type="evidence" value="ECO:0007669"/>
    <property type="project" value="TreeGrafter"/>
</dbReference>
<keyword evidence="2" id="KW-0808">Transferase</keyword>
<evidence type="ECO:0000259" key="1">
    <source>
        <dbReference type="PROSITE" id="PS50404"/>
    </source>
</evidence>
<dbReference type="AlphaFoldDB" id="A0A1A7RAK7"/>
<reference evidence="3" key="1">
    <citation type="submission" date="2016-06" db="EMBL/GenBank/DDBJ databases">
        <authorList>
            <person name="Radolfova-Krizova L."/>
            <person name="Nemec A."/>
        </authorList>
    </citation>
    <scope>NUCLEOTIDE SEQUENCE [LARGE SCALE GENOMIC DNA]</scope>
    <source>
        <strain evidence="3">ANC 4275</strain>
    </source>
</reference>
<accession>A0A1A7RAK7</accession>
<dbReference type="EMBL" id="LZDS01000014">
    <property type="protein sequence ID" value="OBX28961.1"/>
    <property type="molecule type" value="Genomic_DNA"/>
</dbReference>
<dbReference type="GO" id="GO:0006559">
    <property type="term" value="P:L-phenylalanine catabolic process"/>
    <property type="evidence" value="ECO:0007669"/>
    <property type="project" value="TreeGrafter"/>
</dbReference>
<dbReference type="PROSITE" id="PS50404">
    <property type="entry name" value="GST_NTER"/>
    <property type="match status" value="1"/>
</dbReference>
<dbReference type="InterPro" id="IPR036249">
    <property type="entry name" value="Thioredoxin-like_sf"/>
</dbReference>
<sequence length="254" mass="29338">MRTLYQFPLSHFCEKARWLLDHKELDYVAHNLMPGVHRAFAQLKTGQNKLPILRDQDIWIADSTQIALYLDQTYPEHSLIRSDTKLREQALAINELSIELGQHVRRWGLAHALNESEESLDILIGEKGYLRQFEKYSKPIIKALVSKGYQLDTDKVAASRERLDEIVVDLNQRLIEQGGRYFVGDRLGLADIAVCSMLAPLLEIVGTPWEKEHGETLSEEFKAYKAYLSDLPLGQYVQRIYQTERNARVDWRGV</sequence>
<organism evidence="2 3">
    <name type="scientific">Acinetobacter gandensis</name>
    <dbReference type="NCBI Taxonomy" id="1443941"/>
    <lineage>
        <taxon>Bacteria</taxon>
        <taxon>Pseudomonadati</taxon>
        <taxon>Pseudomonadota</taxon>
        <taxon>Gammaproteobacteria</taxon>
        <taxon>Moraxellales</taxon>
        <taxon>Moraxellaceae</taxon>
        <taxon>Acinetobacter</taxon>
    </lineage>
</organism>
<evidence type="ECO:0000313" key="2">
    <source>
        <dbReference type="EMBL" id="OBX28961.1"/>
    </source>
</evidence>
<dbReference type="InterPro" id="IPR004046">
    <property type="entry name" value="GST_C"/>
</dbReference>
<dbReference type="InterPro" id="IPR036282">
    <property type="entry name" value="Glutathione-S-Trfase_C_sf"/>
</dbReference>
<dbReference type="InterPro" id="IPR004045">
    <property type="entry name" value="Glutathione_S-Trfase_N"/>
</dbReference>
<dbReference type="Gene3D" id="1.20.1050.10">
    <property type="match status" value="1"/>
</dbReference>
<dbReference type="Pfam" id="PF14497">
    <property type="entry name" value="GST_C_3"/>
    <property type="match status" value="1"/>
</dbReference>
<dbReference type="Proteomes" id="UP000185753">
    <property type="component" value="Unassembled WGS sequence"/>
</dbReference>
<comment type="caution">
    <text evidence="2">The sequence shown here is derived from an EMBL/GenBank/DDBJ whole genome shotgun (WGS) entry which is preliminary data.</text>
</comment>
<name>A0A1A7RAK7_9GAMM</name>
<dbReference type="Pfam" id="PF13417">
    <property type="entry name" value="GST_N_3"/>
    <property type="match status" value="1"/>
</dbReference>
<keyword evidence="3" id="KW-1185">Reference proteome</keyword>
<proteinExistence type="predicted"/>
<dbReference type="SUPFAM" id="SSF47616">
    <property type="entry name" value="GST C-terminal domain-like"/>
    <property type="match status" value="1"/>
</dbReference>
<dbReference type="SUPFAM" id="SSF52833">
    <property type="entry name" value="Thioredoxin-like"/>
    <property type="match status" value="1"/>
</dbReference>
<dbReference type="GO" id="GO:0016034">
    <property type="term" value="F:maleylacetoacetate isomerase activity"/>
    <property type="evidence" value="ECO:0007669"/>
    <property type="project" value="TreeGrafter"/>
</dbReference>
<protein>
    <submittedName>
        <fullName evidence="2">Glutathione S-transferase</fullName>
    </submittedName>
</protein>